<evidence type="ECO:0000313" key="7">
    <source>
        <dbReference type="Proteomes" id="UP000092600"/>
    </source>
</evidence>
<evidence type="ECO:0000313" key="8">
    <source>
        <dbReference type="Proteomes" id="UP000515123"/>
    </source>
</evidence>
<dbReference type="Proteomes" id="UP000092600">
    <property type="component" value="Unassembled WGS sequence"/>
</dbReference>
<evidence type="ECO:0000256" key="4">
    <source>
        <dbReference type="ARBA" id="ARBA00023786"/>
    </source>
</evidence>
<name>A0A199UQI8_ANACO</name>
<dbReference type="InterPro" id="IPR003591">
    <property type="entry name" value="Leu-rich_rpt_typical-subtyp"/>
</dbReference>
<feature type="region of interest" description="Disordered" evidence="5">
    <location>
        <begin position="25"/>
        <end position="46"/>
    </location>
</feature>
<evidence type="ECO:0000313" key="9">
    <source>
        <dbReference type="RefSeq" id="XP_020107002.1"/>
    </source>
</evidence>
<dbReference type="STRING" id="4615.A0A199UQI8"/>
<dbReference type="EMBL" id="LSRQ01005777">
    <property type="protein sequence ID" value="OAY67019.1"/>
    <property type="molecule type" value="Genomic_DNA"/>
</dbReference>
<dbReference type="InterPro" id="IPR050715">
    <property type="entry name" value="LRR-SigEffector_domain"/>
</dbReference>
<dbReference type="Gene3D" id="3.80.10.10">
    <property type="entry name" value="Ribonuclease Inhibitor"/>
    <property type="match status" value="2"/>
</dbReference>
<evidence type="ECO:0000256" key="2">
    <source>
        <dbReference type="ARBA" id="ARBA00022737"/>
    </source>
</evidence>
<proteinExistence type="inferred from homology"/>
<reference evidence="6 7" key="1">
    <citation type="journal article" date="2016" name="DNA Res.">
        <title>The draft genome of MD-2 pineapple using hybrid error correction of long reads.</title>
        <authorList>
            <person name="Redwan R.M."/>
            <person name="Saidin A."/>
            <person name="Kumar S.V."/>
        </authorList>
    </citation>
    <scope>NUCLEOTIDE SEQUENCE [LARGE SCALE GENOMIC DNA]</scope>
    <source>
        <strain evidence="7">cv. MD2</strain>
        <tissue evidence="6">Leaf</tissue>
    </source>
</reference>
<dbReference type="AlphaFoldDB" id="A0A199UQI8"/>
<dbReference type="SMART" id="SM00369">
    <property type="entry name" value="LRR_TYP"/>
    <property type="match status" value="9"/>
</dbReference>
<dbReference type="Proteomes" id="UP000515123">
    <property type="component" value="Linkage group 17"/>
</dbReference>
<dbReference type="PANTHER" id="PTHR45752:SF195">
    <property type="entry name" value="LEUCINE-RICH REPEAT (LRR) FAMILY PROTEIN-RELATED"/>
    <property type="match status" value="1"/>
</dbReference>
<comment type="similarity">
    <text evidence="4">Belongs to the SHOC2 family.</text>
</comment>
<dbReference type="RefSeq" id="XP_020107002.1">
    <property type="nucleotide sequence ID" value="XM_020251413.1"/>
</dbReference>
<keyword evidence="1" id="KW-0433">Leucine-rich repeat</keyword>
<dbReference type="SUPFAM" id="SSF52058">
    <property type="entry name" value="L domain-like"/>
    <property type="match status" value="1"/>
</dbReference>
<dbReference type="PROSITE" id="PS51450">
    <property type="entry name" value="LRR"/>
    <property type="match status" value="3"/>
</dbReference>
<dbReference type="PRINTS" id="PR00019">
    <property type="entry name" value="LEURICHRPT"/>
</dbReference>
<keyword evidence="8" id="KW-1185">Reference proteome</keyword>
<evidence type="ECO:0000313" key="6">
    <source>
        <dbReference type="EMBL" id="OAY67019.1"/>
    </source>
</evidence>
<dbReference type="Pfam" id="PF00560">
    <property type="entry name" value="LRR_1"/>
    <property type="match status" value="1"/>
</dbReference>
<dbReference type="InterPro" id="IPR001611">
    <property type="entry name" value="Leu-rich_rpt"/>
</dbReference>
<sequence length="513" mass="56345">MDPNPNSFPILSYVLSRLPPTLSFKIPSKPSPSPSPSSFDIEQPPPIAASAADEVELVERMPHLRDPAVLAAMSAAVAEVAQVRAVLRTLGDRPDHEAVDAARARIAEAEAAPRLDEEEDARAPRSEGAERELVGWRAVVQLEDMHAAYEVLLRDAEARLDMIYRAAAEGKSVEDGDRVRGGGAEGEEEQVNEEVVGILQGAVGKCVERVDLSDRQLRHLPEAFGKLRGLVYLNVSNNQLEVIPDAIGGLDCLEELRLSSNLLVSLPDSIGLLSNLKILDVSGNRLKSLPDSISKCRSLVELDASYNDLTYLPTNIGYELANLQKLCVHLNKLRSLPTSVCEMRSLRHLDAHFNELRGLPYAFGKLINLETLNLSSNFSDLQELPTTFGDLISLRELDLSNNQIHALPDTFGLLEKLEKLNLDQNPLAIPPMDVVNNGLGAVMEYMKRRWAEILLENEQRSMAEENAQSPAGWLTRSTSWLNNFVTDVSGSLSGYLGAGGEKPPKDPYLDQQL</sequence>
<organism evidence="6 7">
    <name type="scientific">Ananas comosus</name>
    <name type="common">Pineapple</name>
    <name type="synonym">Ananas ananas</name>
    <dbReference type="NCBI Taxonomy" id="4615"/>
    <lineage>
        <taxon>Eukaryota</taxon>
        <taxon>Viridiplantae</taxon>
        <taxon>Streptophyta</taxon>
        <taxon>Embryophyta</taxon>
        <taxon>Tracheophyta</taxon>
        <taxon>Spermatophyta</taxon>
        <taxon>Magnoliopsida</taxon>
        <taxon>Liliopsida</taxon>
        <taxon>Poales</taxon>
        <taxon>Bromeliaceae</taxon>
        <taxon>Bromelioideae</taxon>
        <taxon>Ananas</taxon>
    </lineage>
</organism>
<keyword evidence="2" id="KW-0677">Repeat</keyword>
<evidence type="ECO:0000256" key="3">
    <source>
        <dbReference type="ARBA" id="ARBA00023054"/>
    </source>
</evidence>
<dbReference type="SMART" id="SM00364">
    <property type="entry name" value="LRR_BAC"/>
    <property type="match status" value="7"/>
</dbReference>
<gene>
    <name evidence="9" type="primary">LOC109723158</name>
    <name evidence="6" type="ORF">ACMD2_04992</name>
</gene>
<evidence type="ECO:0000256" key="5">
    <source>
        <dbReference type="SAM" id="MobiDB-lite"/>
    </source>
</evidence>
<dbReference type="FunFam" id="3.80.10.10:FF:000610">
    <property type="entry name" value="Plant intracellular Ras-group-related LRR protein 9"/>
    <property type="match status" value="1"/>
</dbReference>
<reference evidence="9" key="2">
    <citation type="submission" date="2025-04" db="UniProtKB">
        <authorList>
            <consortium name="RefSeq"/>
        </authorList>
    </citation>
    <scope>IDENTIFICATION</scope>
    <source>
        <tissue evidence="9">Leaf</tissue>
    </source>
</reference>
<dbReference type="FunFam" id="3.80.10.10:FF:000746">
    <property type="entry name" value="Plant intracellular Ras-group-related LRR protein 2"/>
    <property type="match status" value="1"/>
</dbReference>
<protein>
    <submittedName>
        <fullName evidence="6 9">Plant intracellular Ras-group-related LRR protein 3</fullName>
    </submittedName>
</protein>
<dbReference type="GeneID" id="109723158"/>
<dbReference type="InterPro" id="IPR032675">
    <property type="entry name" value="LRR_dom_sf"/>
</dbReference>
<dbReference type="Pfam" id="PF13855">
    <property type="entry name" value="LRR_8"/>
    <property type="match status" value="2"/>
</dbReference>
<keyword evidence="3" id="KW-0175">Coiled coil</keyword>
<accession>A0A199UQI8</accession>
<dbReference type="PANTHER" id="PTHR45752">
    <property type="entry name" value="LEUCINE-RICH REPEAT-CONTAINING"/>
    <property type="match status" value="1"/>
</dbReference>
<dbReference type="GO" id="GO:0055046">
    <property type="term" value="P:microgametogenesis"/>
    <property type="evidence" value="ECO:0007669"/>
    <property type="project" value="UniProtKB-ARBA"/>
</dbReference>
<evidence type="ECO:0000256" key="1">
    <source>
        <dbReference type="ARBA" id="ARBA00022614"/>
    </source>
</evidence>
<dbReference type="OrthoDB" id="1668230at2759"/>